<dbReference type="EMBL" id="JAHLJV010000092">
    <property type="protein sequence ID" value="KAK1573439.1"/>
    <property type="molecule type" value="Genomic_DNA"/>
</dbReference>
<protein>
    <submittedName>
        <fullName evidence="1">Uncharacterized protein</fullName>
    </submittedName>
</protein>
<dbReference type="AlphaFoldDB" id="A0AAD8PPM5"/>
<accession>A0AAD8PPM5</accession>
<proteinExistence type="predicted"/>
<keyword evidence="2" id="KW-1185">Reference proteome</keyword>
<dbReference type="Proteomes" id="UP001230504">
    <property type="component" value="Unassembled WGS sequence"/>
</dbReference>
<name>A0AAD8PPM5_9PEZI</name>
<sequence>MGPAGCVVHGNIQPSWRLTKWDESTVDFPPRDPSVAHCAPYSVVHRSVRCLSVTYDLSRAGRVWRTRGNMEHAATTTVASSRELGLVPVEMPMRTSGTLIFYGFFSSTSVLGPFASHLCRASDTQSRASREPELDGREVCPGACGTVRRGA</sequence>
<reference evidence="1" key="1">
    <citation type="submission" date="2021-06" db="EMBL/GenBank/DDBJ databases">
        <title>Comparative genomics, transcriptomics and evolutionary studies reveal genomic signatures of adaptation to plant cell wall in hemibiotrophic fungi.</title>
        <authorList>
            <consortium name="DOE Joint Genome Institute"/>
            <person name="Baroncelli R."/>
            <person name="Diaz J.F."/>
            <person name="Benocci T."/>
            <person name="Peng M."/>
            <person name="Battaglia E."/>
            <person name="Haridas S."/>
            <person name="Andreopoulos W."/>
            <person name="Labutti K."/>
            <person name="Pangilinan J."/>
            <person name="Floch G.L."/>
            <person name="Makela M.R."/>
            <person name="Henrissat B."/>
            <person name="Grigoriev I.V."/>
            <person name="Crouch J.A."/>
            <person name="De Vries R.P."/>
            <person name="Sukno S.A."/>
            <person name="Thon M.R."/>
        </authorList>
    </citation>
    <scope>NUCLEOTIDE SEQUENCE</scope>
    <source>
        <strain evidence="1">CBS 125086</strain>
    </source>
</reference>
<evidence type="ECO:0000313" key="1">
    <source>
        <dbReference type="EMBL" id="KAK1573439.1"/>
    </source>
</evidence>
<gene>
    <name evidence="1" type="ORF">LY79DRAFT_662789</name>
</gene>
<evidence type="ECO:0000313" key="2">
    <source>
        <dbReference type="Proteomes" id="UP001230504"/>
    </source>
</evidence>
<dbReference type="GeneID" id="85447065"/>
<comment type="caution">
    <text evidence="1">The sequence shown here is derived from an EMBL/GenBank/DDBJ whole genome shotgun (WGS) entry which is preliminary data.</text>
</comment>
<organism evidence="1 2">
    <name type="scientific">Colletotrichum navitas</name>
    <dbReference type="NCBI Taxonomy" id="681940"/>
    <lineage>
        <taxon>Eukaryota</taxon>
        <taxon>Fungi</taxon>
        <taxon>Dikarya</taxon>
        <taxon>Ascomycota</taxon>
        <taxon>Pezizomycotina</taxon>
        <taxon>Sordariomycetes</taxon>
        <taxon>Hypocreomycetidae</taxon>
        <taxon>Glomerellales</taxon>
        <taxon>Glomerellaceae</taxon>
        <taxon>Colletotrichum</taxon>
        <taxon>Colletotrichum graminicola species complex</taxon>
    </lineage>
</organism>
<dbReference type="RefSeq" id="XP_060409061.1">
    <property type="nucleotide sequence ID" value="XM_060562825.1"/>
</dbReference>